<dbReference type="InterPro" id="IPR013320">
    <property type="entry name" value="ConA-like_dom_sf"/>
</dbReference>
<evidence type="ECO:0000313" key="5">
    <source>
        <dbReference type="Proteomes" id="UP001151699"/>
    </source>
</evidence>
<protein>
    <submittedName>
        <fullName evidence="4">Beta-1,3-glucan-binding protein</fullName>
    </submittedName>
</protein>
<keyword evidence="2" id="KW-0732">Signal</keyword>
<feature type="signal peptide" evidence="2">
    <location>
        <begin position="1"/>
        <end position="18"/>
    </location>
</feature>
<dbReference type="OrthoDB" id="4781at2759"/>
<dbReference type="PANTHER" id="PTHR10963">
    <property type="entry name" value="GLYCOSYL HYDROLASE-RELATED"/>
    <property type="match status" value="1"/>
</dbReference>
<dbReference type="Pfam" id="PF00722">
    <property type="entry name" value="Glyco_hydro_16"/>
    <property type="match status" value="1"/>
</dbReference>
<dbReference type="InterPro" id="IPR000757">
    <property type="entry name" value="Beta-glucanase-like"/>
</dbReference>
<evidence type="ECO:0000256" key="1">
    <source>
        <dbReference type="ARBA" id="ARBA00006865"/>
    </source>
</evidence>
<dbReference type="Proteomes" id="UP001151699">
    <property type="component" value="Chromosome B"/>
</dbReference>
<evidence type="ECO:0000313" key="4">
    <source>
        <dbReference type="EMBL" id="KAJ6641403.1"/>
    </source>
</evidence>
<evidence type="ECO:0000256" key="2">
    <source>
        <dbReference type="SAM" id="SignalP"/>
    </source>
</evidence>
<dbReference type="AlphaFoldDB" id="A0A9Q0N0C9"/>
<dbReference type="SUPFAM" id="SSF49899">
    <property type="entry name" value="Concanavalin A-like lectins/glucanases"/>
    <property type="match status" value="1"/>
</dbReference>
<name>A0A9Q0N0C9_9DIPT</name>
<dbReference type="InterPro" id="IPR050546">
    <property type="entry name" value="Glycosyl_Hydrlase_16"/>
</dbReference>
<organism evidence="4 5">
    <name type="scientific">Pseudolycoriella hygida</name>
    <dbReference type="NCBI Taxonomy" id="35572"/>
    <lineage>
        <taxon>Eukaryota</taxon>
        <taxon>Metazoa</taxon>
        <taxon>Ecdysozoa</taxon>
        <taxon>Arthropoda</taxon>
        <taxon>Hexapoda</taxon>
        <taxon>Insecta</taxon>
        <taxon>Pterygota</taxon>
        <taxon>Neoptera</taxon>
        <taxon>Endopterygota</taxon>
        <taxon>Diptera</taxon>
        <taxon>Nematocera</taxon>
        <taxon>Sciaroidea</taxon>
        <taxon>Sciaridae</taxon>
        <taxon>Pseudolycoriella</taxon>
    </lineage>
</organism>
<sequence>MKILAVIVSILVGKLTNACEPTETTVSGTHAPQNFCSGDLIFEETFDSLNLSKWRHEVTLAGGGNWEFQWYVTDDINSYTREGSLHIAPTFTSDIFGHKFLYSAHVVIPPNECTIDWHYGCERQGTRHEIINPIRSARVDTINSFSFKYGSVEIRARMPEGDWLWPALWMMPTHSVYGDWPVSGEIDIMEMRGNKALYASGGHVGNQQCSSTIHFGPSASVKNQWPLAHFARNQNQPFSDNFHIYKLMWTPSELIFSVDDIVTGRVRPENGFWYYGGFESSGLPNPWQNATLLAPFDQEFYIIFNLAIGGTNFFDDSFVNIPFPKPWLNNSSRPRADFWENRRYWDGTWDRLNSDQSHLQVDYVRVFAL</sequence>
<comment type="caution">
    <text evidence="4">The sequence shown here is derived from an EMBL/GenBank/DDBJ whole genome shotgun (WGS) entry which is preliminary data.</text>
</comment>
<comment type="similarity">
    <text evidence="1">Belongs to the glycosyl hydrolase 16 family.</text>
</comment>
<feature type="domain" description="GH16" evidence="3">
    <location>
        <begin position="24"/>
        <end position="369"/>
    </location>
</feature>
<dbReference type="GO" id="GO:0005975">
    <property type="term" value="P:carbohydrate metabolic process"/>
    <property type="evidence" value="ECO:0007669"/>
    <property type="project" value="InterPro"/>
</dbReference>
<dbReference type="PROSITE" id="PS51762">
    <property type="entry name" value="GH16_2"/>
    <property type="match status" value="1"/>
</dbReference>
<proteinExistence type="inferred from homology"/>
<dbReference type="EMBL" id="WJQU01000002">
    <property type="protein sequence ID" value="KAJ6641403.1"/>
    <property type="molecule type" value="Genomic_DNA"/>
</dbReference>
<dbReference type="GO" id="GO:0004553">
    <property type="term" value="F:hydrolase activity, hydrolyzing O-glycosyl compounds"/>
    <property type="evidence" value="ECO:0007669"/>
    <property type="project" value="InterPro"/>
</dbReference>
<accession>A0A9Q0N0C9</accession>
<evidence type="ECO:0000259" key="3">
    <source>
        <dbReference type="PROSITE" id="PS51762"/>
    </source>
</evidence>
<feature type="chain" id="PRO_5040335827" evidence="2">
    <location>
        <begin position="19"/>
        <end position="369"/>
    </location>
</feature>
<dbReference type="PANTHER" id="PTHR10963:SF55">
    <property type="entry name" value="GLYCOSIDE HYDROLASE FAMILY 16 PROTEIN"/>
    <property type="match status" value="1"/>
</dbReference>
<dbReference type="Gene3D" id="2.60.120.200">
    <property type="match status" value="1"/>
</dbReference>
<reference evidence="4" key="1">
    <citation type="submission" date="2022-07" db="EMBL/GenBank/DDBJ databases">
        <authorList>
            <person name="Trinca V."/>
            <person name="Uliana J.V.C."/>
            <person name="Torres T.T."/>
            <person name="Ward R.J."/>
            <person name="Monesi N."/>
        </authorList>
    </citation>
    <scope>NUCLEOTIDE SEQUENCE</scope>
    <source>
        <strain evidence="4">HSMRA1968</strain>
        <tissue evidence="4">Whole embryos</tissue>
    </source>
</reference>
<gene>
    <name evidence="4" type="primary">BGBP_5</name>
    <name evidence="4" type="ORF">Bhyg_06342</name>
</gene>
<keyword evidence="5" id="KW-1185">Reference proteome</keyword>